<feature type="compositionally biased region" description="Pro residues" evidence="5">
    <location>
        <begin position="1241"/>
        <end position="1250"/>
    </location>
</feature>
<evidence type="ECO:0000256" key="4">
    <source>
        <dbReference type="SAM" id="Coils"/>
    </source>
</evidence>
<protein>
    <recommendedName>
        <fullName evidence="6">RING-type domain-containing protein</fullName>
    </recommendedName>
</protein>
<evidence type="ECO:0000256" key="5">
    <source>
        <dbReference type="SAM" id="MobiDB-lite"/>
    </source>
</evidence>
<feature type="coiled-coil region" evidence="4">
    <location>
        <begin position="1064"/>
        <end position="1235"/>
    </location>
</feature>
<dbReference type="PROSITE" id="PS50089">
    <property type="entry name" value="ZF_RING_2"/>
    <property type="match status" value="1"/>
</dbReference>
<dbReference type="GO" id="GO:0045087">
    <property type="term" value="P:innate immune response"/>
    <property type="evidence" value="ECO:0007669"/>
    <property type="project" value="TreeGrafter"/>
</dbReference>
<feature type="region of interest" description="Disordered" evidence="5">
    <location>
        <begin position="955"/>
        <end position="1030"/>
    </location>
</feature>
<dbReference type="SUPFAM" id="SSF57850">
    <property type="entry name" value="RING/U-box"/>
    <property type="match status" value="1"/>
</dbReference>
<dbReference type="OrthoDB" id="8062037at2759"/>
<sequence length="1473" mass="173903">MNFEKGIVPHRMTGYHMLYVMKWYMPEKLMKSIKYRPDYESIWRSAEEVVQLMLSNSDNMLQMYGTAEELTMNFKIFQNFPLSHKRFGYDQANHYTTIPTVYESMNGVAFLNKADIFCLFQNVVVGNPFENPKSGPVFCSMQPILLKSHEEIIKGVCEFFKYDKDWLRRLQDEFPQFHKNAQESSTIHEDWNFEKALKMFKTLLPVWNEQGYDQFEFGLKSFFDSEGADIHEVAQVIQSLASYLKHSISMFPEMFQPYDEVKNPNSPIVVRVFEFHGVQFVMKSEFFNAIKIRNPDLRRLACRDYDGKLMTMSYEKVQRKYKDRIENIEFIKCPIERATHKAVPTMTPSGEHCILAVDFLFEMLNELIFTHRIFQKVESENLNFLRRFFIKMTDFFSPHHQSIFFVTLEEQDETNYQFLDYWENFENVDTKHVRNFGEDGFTVQDLKEELEYLGLTKTFPEIQDYAESVHSEVFKAKKGGFLRTCDMYTAVEKCLLNCVFRRFPMLRLFLHTQKACHLLPELICDFCDSPNKKQFKNTNWKEPHYTKTSSTYTKSDPENTYLYEIKLPDGTQLTNSYNRFFNMEQIRKHNIKYFIYDQNDMIHFSKNSRTLKPRKLRDECRYSLDAFQNFFPEKKLYIRTIPSVREKRNETKRVFVEEVLELISVVLRQQNTRIEESDDRLEKYRKKWETNDKALEKTISLTEFWYILEEFDVDKTRITIIPDPVYQLTVPKLVKDLRIRTLNMISPRGEQVMRSEQAVYHIFEVVYCGLNWTKDSCRTHENCLKELKTKMICSMRAYSEMDEGTYVTVEHVHSVIKQLKNHCSFQLQRKTPSPLVELQKRKCDEMISMEEFISKCQKIGLTKTMSNMKLFLEPLTMAFVVRIRYLAVFLDEFLDLGRPDLHGLLNVEMQLKAFTVAESLGFKGLDDILNLPPHKYLTSMHPDNFLKKKPHVNAAAEKNTPPKNSKTEESKTSQKALAVAMEHTEEPEVEKNSVDNKNGKEDFIRKTPVPEKALDVKKSSSEDAQKTSESEKALDVKTAVMNISATDINQSKCCTKCLRTSEMCNEAKKELKMTQSRLEKYEKKAKRTEEVEIQMREMEVEMKRMKKEMKERELTMEKKDTEMEDLKRNMLKLEAKEAKMQLAEKNHSISQNELLEKITELSDQSKAEKEIIDELMAQLKSEKERMELQIQQNEERLNSEIREKERGFEELRAALSIMSTEMESIQRDNRNLRDQIASIPESPPTPPVPESPSERSTHHRFALLGFQKIKDSLYHKKQLKQAKEMIEKLKSSSNLVEIHQIADYEYYQFEAKLLKYSKEVELNIQRIKETCDVSTVTPLPDFPEFSKRFMNLYWRIINNQSVTSSEIEVSDSECFICTEEMISDQKTLECEECKKVTHFECASKWLKIHRSCPHCRREMLDPNEFPNLVLRQQKLLQRKMADQQQTAEVEMEDDEVVEEDDVVEDTPADDSMI</sequence>
<evidence type="ECO:0000313" key="8">
    <source>
        <dbReference type="Proteomes" id="UP000230233"/>
    </source>
</evidence>
<feature type="region of interest" description="Disordered" evidence="5">
    <location>
        <begin position="1441"/>
        <end position="1473"/>
    </location>
</feature>
<accession>A0A2G5URA7</accession>
<keyword evidence="8" id="KW-1185">Reference proteome</keyword>
<reference evidence="8" key="1">
    <citation type="submission" date="2017-10" db="EMBL/GenBank/DDBJ databases">
        <title>Rapid genome shrinkage in a self-fertile nematode reveals novel sperm competition proteins.</title>
        <authorList>
            <person name="Yin D."/>
            <person name="Schwarz E.M."/>
            <person name="Thomas C.G."/>
            <person name="Felde R.L."/>
            <person name="Korf I.F."/>
            <person name="Cutter A.D."/>
            <person name="Schartner C.M."/>
            <person name="Ralston E.J."/>
            <person name="Meyer B.J."/>
            <person name="Haag E.S."/>
        </authorList>
    </citation>
    <scope>NUCLEOTIDE SEQUENCE [LARGE SCALE GENOMIC DNA]</scope>
    <source>
        <strain evidence="8">JU1422</strain>
    </source>
</reference>
<dbReference type="InterPro" id="IPR001841">
    <property type="entry name" value="Znf_RING"/>
</dbReference>
<dbReference type="PANTHER" id="PTHR21447">
    <property type="entry name" value="RING-TYPE DOMAIN-CONTAINING PROTEIN-RELATED"/>
    <property type="match status" value="1"/>
</dbReference>
<evidence type="ECO:0000256" key="1">
    <source>
        <dbReference type="ARBA" id="ARBA00022771"/>
    </source>
</evidence>
<dbReference type="InterPro" id="IPR013083">
    <property type="entry name" value="Znf_RING/FYVE/PHD"/>
</dbReference>
<dbReference type="Proteomes" id="UP000230233">
    <property type="component" value="Chromosome III"/>
</dbReference>
<evidence type="ECO:0000256" key="2">
    <source>
        <dbReference type="ARBA" id="ARBA00022833"/>
    </source>
</evidence>
<comment type="caution">
    <text evidence="7">The sequence shown here is derived from an EMBL/GenBank/DDBJ whole genome shotgun (WGS) entry which is preliminary data.</text>
</comment>
<dbReference type="PANTHER" id="PTHR21447:SF13">
    <property type="entry name" value="RING-TYPE DOMAIN-CONTAINING PROTEIN"/>
    <property type="match status" value="1"/>
</dbReference>
<dbReference type="GO" id="GO:0008270">
    <property type="term" value="F:zinc ion binding"/>
    <property type="evidence" value="ECO:0007669"/>
    <property type="project" value="UniProtKB-KW"/>
</dbReference>
<feature type="region of interest" description="Disordered" evidence="5">
    <location>
        <begin position="1236"/>
        <end position="1257"/>
    </location>
</feature>
<feature type="compositionally biased region" description="Acidic residues" evidence="5">
    <location>
        <begin position="1449"/>
        <end position="1473"/>
    </location>
</feature>
<keyword evidence="2" id="KW-0862">Zinc</keyword>
<proteinExistence type="predicted"/>
<feature type="domain" description="RING-type" evidence="6">
    <location>
        <begin position="1374"/>
        <end position="1416"/>
    </location>
</feature>
<keyword evidence="1 3" id="KW-0479">Metal-binding</keyword>
<dbReference type="GO" id="GO:0045121">
    <property type="term" value="C:membrane raft"/>
    <property type="evidence" value="ECO:0007669"/>
    <property type="project" value="TreeGrafter"/>
</dbReference>
<dbReference type="Pfam" id="PF13639">
    <property type="entry name" value="zf-RING_2"/>
    <property type="match status" value="1"/>
</dbReference>
<evidence type="ECO:0000259" key="6">
    <source>
        <dbReference type="PROSITE" id="PS50089"/>
    </source>
</evidence>
<organism evidence="7 8">
    <name type="scientific">Caenorhabditis nigoni</name>
    <dbReference type="NCBI Taxonomy" id="1611254"/>
    <lineage>
        <taxon>Eukaryota</taxon>
        <taxon>Metazoa</taxon>
        <taxon>Ecdysozoa</taxon>
        <taxon>Nematoda</taxon>
        <taxon>Chromadorea</taxon>
        <taxon>Rhabditida</taxon>
        <taxon>Rhabditina</taxon>
        <taxon>Rhabditomorpha</taxon>
        <taxon>Rhabditoidea</taxon>
        <taxon>Rhabditidae</taxon>
        <taxon>Peloderinae</taxon>
        <taxon>Caenorhabditis</taxon>
    </lineage>
</organism>
<dbReference type="Gene3D" id="3.30.40.10">
    <property type="entry name" value="Zinc/RING finger domain, C3HC4 (zinc finger)"/>
    <property type="match status" value="1"/>
</dbReference>
<keyword evidence="4" id="KW-0175">Coiled coil</keyword>
<dbReference type="Pfam" id="PF25100">
    <property type="entry name" value="DUF7809"/>
    <property type="match status" value="1"/>
</dbReference>
<dbReference type="EMBL" id="PDUG01000003">
    <property type="protein sequence ID" value="PIC42095.1"/>
    <property type="molecule type" value="Genomic_DNA"/>
</dbReference>
<evidence type="ECO:0000256" key="3">
    <source>
        <dbReference type="PROSITE-ProRule" id="PRU00175"/>
    </source>
</evidence>
<keyword evidence="1 3" id="KW-0863">Zinc-finger</keyword>
<name>A0A2G5URA7_9PELO</name>
<feature type="compositionally biased region" description="Basic and acidic residues" evidence="5">
    <location>
        <begin position="982"/>
        <end position="1030"/>
    </location>
</feature>
<dbReference type="InterPro" id="IPR056711">
    <property type="entry name" value="DUF7809"/>
</dbReference>
<evidence type="ECO:0000313" key="7">
    <source>
        <dbReference type="EMBL" id="PIC42095.1"/>
    </source>
</evidence>
<gene>
    <name evidence="7" type="primary">Cnig_chr_III.g9282</name>
    <name evidence="7" type="ORF">B9Z55_009282</name>
</gene>